<dbReference type="Gene3D" id="3.40.50.720">
    <property type="entry name" value="NAD(P)-binding Rossmann-like Domain"/>
    <property type="match status" value="1"/>
</dbReference>
<organism evidence="3 4">
    <name type="scientific">Frankia torreyi</name>
    <dbReference type="NCBI Taxonomy" id="1856"/>
    <lineage>
        <taxon>Bacteria</taxon>
        <taxon>Bacillati</taxon>
        <taxon>Actinomycetota</taxon>
        <taxon>Actinomycetes</taxon>
        <taxon>Frankiales</taxon>
        <taxon>Frankiaceae</taxon>
        <taxon>Frankia</taxon>
    </lineage>
</organism>
<dbReference type="AlphaFoldDB" id="A0A0D8BCF3"/>
<dbReference type="PANTHER" id="PTHR44196:SF1">
    <property type="entry name" value="DEHYDROGENASE_REDUCTASE SDR FAMILY MEMBER 7B"/>
    <property type="match status" value="1"/>
</dbReference>
<reference evidence="3 4" key="2">
    <citation type="journal article" date="2016" name="Genome Announc.">
        <title>Permanent Draft Genome Sequences for Two Variants of Frankia sp. Strain CpI1, the First Frankia Strain Isolated from Root Nodules of Comptonia peregrina.</title>
        <authorList>
            <person name="Oshone R."/>
            <person name="Hurst S.G.IV."/>
            <person name="Abebe-Akele F."/>
            <person name="Simpson S."/>
            <person name="Morris K."/>
            <person name="Thomas W.K."/>
            <person name="Tisa L.S."/>
        </authorList>
    </citation>
    <scope>NUCLEOTIDE SEQUENCE [LARGE SCALE GENOMIC DNA]</scope>
    <source>
        <strain evidence="4">CpI1-S</strain>
    </source>
</reference>
<comment type="caution">
    <text evidence="3">The sequence shown here is derived from an EMBL/GenBank/DDBJ whole genome shotgun (WGS) entry which is preliminary data.</text>
</comment>
<dbReference type="NCBIfam" id="NF006099">
    <property type="entry name" value="PRK08251.1"/>
    <property type="match status" value="1"/>
</dbReference>
<comment type="similarity">
    <text evidence="1">Belongs to the short-chain dehydrogenases/reductases (SDR) family.</text>
</comment>
<dbReference type="GO" id="GO:0016491">
    <property type="term" value="F:oxidoreductase activity"/>
    <property type="evidence" value="ECO:0007669"/>
    <property type="project" value="UniProtKB-KW"/>
</dbReference>
<evidence type="ECO:0000256" key="1">
    <source>
        <dbReference type="ARBA" id="ARBA00006484"/>
    </source>
</evidence>
<dbReference type="InterPro" id="IPR020904">
    <property type="entry name" value="Sc_DH/Rdtase_CS"/>
</dbReference>
<dbReference type="PRINTS" id="PR00081">
    <property type="entry name" value="GDHRDH"/>
</dbReference>
<keyword evidence="4" id="KW-1185">Reference proteome</keyword>
<sequence length="256" mass="27473">MTGPVMNETVMITGASAGIGEGMARVFASRGADLVVTARRLERLEALQAEIEVRHPGRRVVPLRMDVTDHDRVFEAFEQAVAATGRLDRVVVNAGLGKGARIGAGRFDGNRDTALTNFVGGIAQCEAAMRVFYAQGHGHLVVVSSVVAARGMPGPMNVYAASKVALAHLAEGIRSDVEAKGMPISVTTIRPGYIDSDMHAHTGRRHPLMVDAEVGHRALVDAIERGGSNVYVPRWPWTAFAWGLRHAPLAVTRRIV</sequence>
<dbReference type="EMBL" id="JYFN01000032">
    <property type="protein sequence ID" value="KJE21735.1"/>
    <property type="molecule type" value="Genomic_DNA"/>
</dbReference>
<dbReference type="GO" id="GO:0016020">
    <property type="term" value="C:membrane"/>
    <property type="evidence" value="ECO:0007669"/>
    <property type="project" value="TreeGrafter"/>
</dbReference>
<accession>A0A0D8BCF3</accession>
<name>A0A0D8BCF3_9ACTN</name>
<evidence type="ECO:0000313" key="3">
    <source>
        <dbReference type="EMBL" id="KJE21735.1"/>
    </source>
</evidence>
<reference evidence="4" key="1">
    <citation type="submission" date="2015-02" db="EMBL/GenBank/DDBJ databases">
        <title>Draft Genome of Frankia sp. CpI1-S.</title>
        <authorList>
            <person name="Oshone R.T."/>
            <person name="Ngom M."/>
            <person name="Ghodhbane-Gtari F."/>
            <person name="Gtari M."/>
            <person name="Morris K."/>
            <person name="Thomas K."/>
            <person name="Sen A."/>
            <person name="Tisa L.S."/>
        </authorList>
    </citation>
    <scope>NUCLEOTIDE SEQUENCE [LARGE SCALE GENOMIC DNA]</scope>
    <source>
        <strain evidence="4">CpI1-S</strain>
    </source>
</reference>
<evidence type="ECO:0008006" key="5">
    <source>
        <dbReference type="Google" id="ProtNLM"/>
    </source>
</evidence>
<dbReference type="PANTHER" id="PTHR44196">
    <property type="entry name" value="DEHYDROGENASE/REDUCTASE SDR FAMILY MEMBER 7B"/>
    <property type="match status" value="1"/>
</dbReference>
<dbReference type="Pfam" id="PF00106">
    <property type="entry name" value="adh_short"/>
    <property type="match status" value="1"/>
</dbReference>
<evidence type="ECO:0000256" key="2">
    <source>
        <dbReference type="ARBA" id="ARBA00023002"/>
    </source>
</evidence>
<protein>
    <recommendedName>
        <fullName evidence="5">Short-chain alcohol dehydrogenase</fullName>
    </recommendedName>
</protein>
<dbReference type="PATRIC" id="fig|1502723.3.peg.3628"/>
<evidence type="ECO:0000313" key="4">
    <source>
        <dbReference type="Proteomes" id="UP000032545"/>
    </source>
</evidence>
<proteinExistence type="inferred from homology"/>
<dbReference type="Proteomes" id="UP000032545">
    <property type="component" value="Unassembled WGS sequence"/>
</dbReference>
<keyword evidence="2" id="KW-0560">Oxidoreductase</keyword>
<dbReference type="InterPro" id="IPR036291">
    <property type="entry name" value="NAD(P)-bd_dom_sf"/>
</dbReference>
<dbReference type="InterPro" id="IPR002347">
    <property type="entry name" value="SDR_fam"/>
</dbReference>
<dbReference type="SUPFAM" id="SSF51735">
    <property type="entry name" value="NAD(P)-binding Rossmann-fold domains"/>
    <property type="match status" value="1"/>
</dbReference>
<dbReference type="PROSITE" id="PS00061">
    <property type="entry name" value="ADH_SHORT"/>
    <property type="match status" value="1"/>
</dbReference>
<gene>
    <name evidence="3" type="ORF">FF36_03939</name>
</gene>